<protein>
    <submittedName>
        <fullName evidence="8">Iron complex transport system substrate-binding protein</fullName>
    </submittedName>
</protein>
<evidence type="ECO:0000259" key="7">
    <source>
        <dbReference type="PROSITE" id="PS50983"/>
    </source>
</evidence>
<dbReference type="GO" id="GO:1901678">
    <property type="term" value="P:iron coordination entity transport"/>
    <property type="evidence" value="ECO:0007669"/>
    <property type="project" value="UniProtKB-ARBA"/>
</dbReference>
<gene>
    <name evidence="8" type="ORF">SAMN05660282_01085</name>
</gene>
<keyword evidence="9" id="KW-1185">Reference proteome</keyword>
<feature type="chain" id="PRO_5039191235" evidence="6">
    <location>
        <begin position="26"/>
        <end position="346"/>
    </location>
</feature>
<evidence type="ECO:0000313" key="8">
    <source>
        <dbReference type="EMBL" id="SFG50662.1"/>
    </source>
</evidence>
<comment type="subcellular location">
    <subcellularLocation>
        <location evidence="1">Cell envelope</location>
    </subcellularLocation>
</comment>
<sequence length="346" mass="36522">MKKSIKSALAVGAAMSVLLSGCSKDAGDAPPPASESNVSSSSASSAAAEATSSEKAAGTVTIKHAWGEDEYPVNPKKVVAMGAAVDDLLALGVVPDVVVGAKRDNESPWRKDQIQNSKFVEVTNFRELPIEEIANANPDIIVGDFWTVNQDVYGSLKDVAPIIGGIGASPAERGWRPRTEALGEIFDKEAEAAKVIKEHDELFAKTAKDLPGLEGKSGIVAQYAKERGGIGVVIDPEEPGNSFLKELGMKLPDGFATLKDNGSGRSIVSAENISAIDSDFGVIYAVSGTEDEIHAIPGFDDLTQVKNDTLVFGDHVLVQALNNPSALSMKWALEQLRPALEKVSKI</sequence>
<comment type="similarity">
    <text evidence="2">Belongs to the bacterial solute-binding protein 8 family.</text>
</comment>
<feature type="compositionally biased region" description="Low complexity" evidence="5">
    <location>
        <begin position="34"/>
        <end position="55"/>
    </location>
</feature>
<dbReference type="PANTHER" id="PTHR30532">
    <property type="entry name" value="IRON III DICITRATE-BINDING PERIPLASMIC PROTEIN"/>
    <property type="match status" value="1"/>
</dbReference>
<organism evidence="8 9">
    <name type="scientific">Corynebacterium spheniscorum</name>
    <dbReference type="NCBI Taxonomy" id="185761"/>
    <lineage>
        <taxon>Bacteria</taxon>
        <taxon>Bacillati</taxon>
        <taxon>Actinomycetota</taxon>
        <taxon>Actinomycetes</taxon>
        <taxon>Mycobacteriales</taxon>
        <taxon>Corynebacteriaceae</taxon>
        <taxon>Corynebacterium</taxon>
    </lineage>
</organism>
<feature type="region of interest" description="Disordered" evidence="5">
    <location>
        <begin position="22"/>
        <end position="55"/>
    </location>
</feature>
<evidence type="ECO:0000256" key="6">
    <source>
        <dbReference type="SAM" id="SignalP"/>
    </source>
</evidence>
<dbReference type="GO" id="GO:0030288">
    <property type="term" value="C:outer membrane-bounded periplasmic space"/>
    <property type="evidence" value="ECO:0007669"/>
    <property type="project" value="TreeGrafter"/>
</dbReference>
<dbReference type="SUPFAM" id="SSF53807">
    <property type="entry name" value="Helical backbone' metal receptor"/>
    <property type="match status" value="1"/>
</dbReference>
<evidence type="ECO:0000256" key="2">
    <source>
        <dbReference type="ARBA" id="ARBA00008814"/>
    </source>
</evidence>
<dbReference type="AlphaFoldDB" id="A0A1I2SCR0"/>
<reference evidence="8 9" key="1">
    <citation type="submission" date="2016-10" db="EMBL/GenBank/DDBJ databases">
        <authorList>
            <person name="de Groot N.N."/>
        </authorList>
    </citation>
    <scope>NUCLEOTIDE SEQUENCE [LARGE SCALE GENOMIC DNA]</scope>
    <source>
        <strain>J11</strain>
        <strain evidence="9">PG 39</strain>
    </source>
</reference>
<dbReference type="InterPro" id="IPR002491">
    <property type="entry name" value="ABC_transptr_periplasmic_BD"/>
</dbReference>
<dbReference type="OrthoDB" id="1846031at2"/>
<feature type="signal peptide" evidence="6">
    <location>
        <begin position="1"/>
        <end position="25"/>
    </location>
</feature>
<feature type="domain" description="Fe/B12 periplasmic-binding" evidence="7">
    <location>
        <begin position="76"/>
        <end position="344"/>
    </location>
</feature>
<dbReference type="Proteomes" id="UP000199065">
    <property type="component" value="Unassembled WGS sequence"/>
</dbReference>
<dbReference type="InterPro" id="IPR051313">
    <property type="entry name" value="Bact_iron-sidero_bind"/>
</dbReference>
<dbReference type="RefSeq" id="WP_092285212.1">
    <property type="nucleotide sequence ID" value="NZ_FOPJ01000005.1"/>
</dbReference>
<accession>A0A1I2SCR0</accession>
<dbReference type="EMBL" id="FOPJ01000005">
    <property type="protein sequence ID" value="SFG50662.1"/>
    <property type="molecule type" value="Genomic_DNA"/>
</dbReference>
<keyword evidence="4 6" id="KW-0732">Signal</keyword>
<keyword evidence="3" id="KW-0813">Transport</keyword>
<name>A0A1I2SCR0_9CORY</name>
<proteinExistence type="inferred from homology"/>
<evidence type="ECO:0000256" key="3">
    <source>
        <dbReference type="ARBA" id="ARBA00022448"/>
    </source>
</evidence>
<evidence type="ECO:0000313" key="9">
    <source>
        <dbReference type="Proteomes" id="UP000199065"/>
    </source>
</evidence>
<dbReference type="PROSITE" id="PS51257">
    <property type="entry name" value="PROKAR_LIPOPROTEIN"/>
    <property type="match status" value="1"/>
</dbReference>
<evidence type="ECO:0000256" key="4">
    <source>
        <dbReference type="ARBA" id="ARBA00022729"/>
    </source>
</evidence>
<dbReference type="Gene3D" id="3.40.50.1980">
    <property type="entry name" value="Nitrogenase molybdenum iron protein domain"/>
    <property type="match status" value="2"/>
</dbReference>
<dbReference type="STRING" id="185761.SAMN05660282_01085"/>
<dbReference type="Pfam" id="PF01497">
    <property type="entry name" value="Peripla_BP_2"/>
    <property type="match status" value="1"/>
</dbReference>
<evidence type="ECO:0000256" key="1">
    <source>
        <dbReference type="ARBA" id="ARBA00004196"/>
    </source>
</evidence>
<evidence type="ECO:0000256" key="5">
    <source>
        <dbReference type="SAM" id="MobiDB-lite"/>
    </source>
</evidence>
<dbReference type="PROSITE" id="PS50983">
    <property type="entry name" value="FE_B12_PBP"/>
    <property type="match status" value="1"/>
</dbReference>
<dbReference type="PANTHER" id="PTHR30532:SF24">
    <property type="entry name" value="FERRIC ENTEROBACTIN-BINDING PERIPLASMIC PROTEIN FEPB"/>
    <property type="match status" value="1"/>
</dbReference>